<dbReference type="Pfam" id="PF20114">
    <property type="entry name" value="DUF6504"/>
    <property type="match status" value="1"/>
</dbReference>
<dbReference type="Proteomes" id="UP000066480">
    <property type="component" value="Chromosome"/>
</dbReference>
<dbReference type="KEGG" id="lmoi:VV02_16810"/>
<dbReference type="EMBL" id="CP011112">
    <property type="protein sequence ID" value="AKU19023.1"/>
    <property type="molecule type" value="Genomic_DNA"/>
</dbReference>
<keyword evidence="3" id="KW-1185">Reference proteome</keyword>
<gene>
    <name evidence="2" type="ORF">VV02_16810</name>
</gene>
<reference evidence="2 3" key="1">
    <citation type="submission" date="2015-03" db="EMBL/GenBank/DDBJ databases">
        <title>Luteipulveratus halotolerans sp. nov., a novel actinobacterium (Dermacoccaceae) from Sarawak, Malaysia.</title>
        <authorList>
            <person name="Juboi H."/>
            <person name="Basik A."/>
            <person name="Shamsul S.S."/>
            <person name="Arnold P."/>
            <person name="Schmitt E.K."/>
            <person name="Sanglier J.-J."/>
            <person name="Yeo T."/>
        </authorList>
    </citation>
    <scope>NUCLEOTIDE SEQUENCE [LARGE SCALE GENOMIC DNA]</scope>
    <source>
        <strain evidence="2 3">MN07-A0370</strain>
    </source>
</reference>
<accession>A0A0K1JR06</accession>
<feature type="domain" description="DUF6504" evidence="1">
    <location>
        <begin position="2"/>
        <end position="87"/>
    </location>
</feature>
<evidence type="ECO:0000313" key="3">
    <source>
        <dbReference type="Proteomes" id="UP000066480"/>
    </source>
</evidence>
<dbReference type="AlphaFoldDB" id="A0A0K1JR06"/>
<evidence type="ECO:0000259" key="1">
    <source>
        <dbReference type="Pfam" id="PF20114"/>
    </source>
</evidence>
<protein>
    <recommendedName>
        <fullName evidence="1">DUF6504 domain-containing protein</fullName>
    </recommendedName>
</protein>
<dbReference type="InterPro" id="IPR045443">
    <property type="entry name" value="DUF6504"/>
</dbReference>
<name>A0A0K1JR06_9MICO</name>
<organism evidence="2 3">
    <name type="scientific">Luteipulveratus mongoliensis</name>
    <dbReference type="NCBI Taxonomy" id="571913"/>
    <lineage>
        <taxon>Bacteria</taxon>
        <taxon>Bacillati</taxon>
        <taxon>Actinomycetota</taxon>
        <taxon>Actinomycetes</taxon>
        <taxon>Micrococcales</taxon>
        <taxon>Dermacoccaceae</taxon>
        <taxon>Luteipulveratus</taxon>
    </lineage>
</organism>
<evidence type="ECO:0000313" key="2">
    <source>
        <dbReference type="EMBL" id="AKU19023.1"/>
    </source>
</evidence>
<sequence length="87" mass="9891">MFVWHGRLYVVRQVLNSWSERVPWWRSTVQPDPPVGAVPERGDHRVWRVEASPGRALGTATYDLACVPPPPLAGHLRPTWTLIRVAD</sequence>
<proteinExistence type="predicted"/>